<dbReference type="Proteomes" id="UP000289996">
    <property type="component" value="Unassembled WGS sequence"/>
</dbReference>
<dbReference type="EMBL" id="UYIG01000152">
    <property type="protein sequence ID" value="VDG29690.1"/>
    <property type="molecule type" value="Genomic_DNA"/>
</dbReference>
<gene>
    <name evidence="1" type="ORF">MUDAN_MDHGFNIF_01227</name>
</gene>
<evidence type="ECO:0000313" key="2">
    <source>
        <dbReference type="Proteomes" id="UP000289996"/>
    </source>
</evidence>
<protein>
    <submittedName>
        <fullName evidence="1">Uncharacterized protein</fullName>
    </submittedName>
</protein>
<keyword evidence="2" id="KW-1185">Reference proteome</keyword>
<reference evidence="1 2" key="1">
    <citation type="submission" date="2018-11" db="EMBL/GenBank/DDBJ databases">
        <authorList>
            <person name="Wuyts S."/>
        </authorList>
    </citation>
    <scope>NUCLEOTIDE SEQUENCE [LARGE SCALE GENOMIC DNA]</scope>
    <source>
        <strain evidence="1">Lactobacillus mudanjiangensis AMBF249</strain>
    </source>
</reference>
<accession>A0A660E0R4</accession>
<organism evidence="1 2">
    <name type="scientific">Lactiplantibacillus mudanjiangensis</name>
    <dbReference type="NCBI Taxonomy" id="1296538"/>
    <lineage>
        <taxon>Bacteria</taxon>
        <taxon>Bacillati</taxon>
        <taxon>Bacillota</taxon>
        <taxon>Bacilli</taxon>
        <taxon>Lactobacillales</taxon>
        <taxon>Lactobacillaceae</taxon>
        <taxon>Lactiplantibacillus</taxon>
    </lineage>
</organism>
<name>A0A660E0R4_9LACO</name>
<sequence length="33" mass="3535">MMAEIFSLIGSLFAALASGLLAIGHKMSDRVRK</sequence>
<dbReference type="AlphaFoldDB" id="A0A660E0R4"/>
<evidence type="ECO:0000313" key="1">
    <source>
        <dbReference type="EMBL" id="VDG29690.1"/>
    </source>
</evidence>
<proteinExistence type="predicted"/>